<organism evidence="10">
    <name type="scientific">marine metagenome</name>
    <dbReference type="NCBI Taxonomy" id="408172"/>
    <lineage>
        <taxon>unclassified sequences</taxon>
        <taxon>metagenomes</taxon>
        <taxon>ecological metagenomes</taxon>
    </lineage>
</organism>
<evidence type="ECO:0000256" key="6">
    <source>
        <dbReference type="ARBA" id="ARBA00043884"/>
    </source>
</evidence>
<evidence type="ECO:0000256" key="5">
    <source>
        <dbReference type="ARBA" id="ARBA00022975"/>
    </source>
</evidence>
<evidence type="ECO:0000256" key="3">
    <source>
        <dbReference type="ARBA" id="ARBA00013008"/>
    </source>
</evidence>
<proteinExistence type="inferred from homology"/>
<dbReference type="SUPFAM" id="SSF53671">
    <property type="entry name" value="Aspartate/ornithine carbamoyltransferase"/>
    <property type="match status" value="1"/>
</dbReference>
<reference evidence="10" key="1">
    <citation type="submission" date="2018-05" db="EMBL/GenBank/DDBJ databases">
        <authorList>
            <person name="Lanie J.A."/>
            <person name="Ng W.-L."/>
            <person name="Kazmierczak K.M."/>
            <person name="Andrzejewski T.M."/>
            <person name="Davidsen T.M."/>
            <person name="Wayne K.J."/>
            <person name="Tettelin H."/>
            <person name="Glass J.I."/>
            <person name="Rusch D."/>
            <person name="Podicherti R."/>
            <person name="Tsui H.-C.T."/>
            <person name="Winkler M.E."/>
        </authorList>
    </citation>
    <scope>NUCLEOTIDE SEQUENCE</scope>
</reference>
<dbReference type="GO" id="GO:0006207">
    <property type="term" value="P:'de novo' pyrimidine nucleobase biosynthetic process"/>
    <property type="evidence" value="ECO:0007669"/>
    <property type="project" value="InterPro"/>
</dbReference>
<evidence type="ECO:0000259" key="9">
    <source>
        <dbReference type="Pfam" id="PF02729"/>
    </source>
</evidence>
<dbReference type="AlphaFoldDB" id="A0A382G446"/>
<comment type="pathway">
    <text evidence="1">Pyrimidine metabolism; UMP biosynthesis via de novo pathway; (S)-dihydroorotate from bicarbonate: step 2/3.</text>
</comment>
<keyword evidence="4" id="KW-0808">Transferase</keyword>
<dbReference type="Pfam" id="PF00185">
    <property type="entry name" value="OTCace"/>
    <property type="match status" value="1"/>
</dbReference>
<gene>
    <name evidence="10" type="ORF">METZ01_LOCUS222389</name>
</gene>
<dbReference type="EC" id="2.1.3.2" evidence="3"/>
<evidence type="ECO:0000256" key="4">
    <source>
        <dbReference type="ARBA" id="ARBA00022679"/>
    </source>
</evidence>
<evidence type="ECO:0000256" key="2">
    <source>
        <dbReference type="ARBA" id="ARBA00008896"/>
    </source>
</evidence>
<dbReference type="UniPathway" id="UPA00070">
    <property type="reaction ID" value="UER00116"/>
</dbReference>
<comment type="similarity">
    <text evidence="2">Belongs to the aspartate/ornithine carbamoyltransferase superfamily. ATCase family.</text>
</comment>
<dbReference type="PRINTS" id="PR00101">
    <property type="entry name" value="ATCASE"/>
</dbReference>
<name>A0A382G446_9ZZZZ</name>
<dbReference type="GO" id="GO:0005829">
    <property type="term" value="C:cytosol"/>
    <property type="evidence" value="ECO:0007669"/>
    <property type="project" value="TreeGrafter"/>
</dbReference>
<dbReference type="InterPro" id="IPR036901">
    <property type="entry name" value="Asp/Orn_carbamoylTrfase_sf"/>
</dbReference>
<dbReference type="GO" id="GO:0044205">
    <property type="term" value="P:'de novo' UMP biosynthetic process"/>
    <property type="evidence" value="ECO:0007669"/>
    <property type="project" value="UniProtKB-UniPathway"/>
</dbReference>
<evidence type="ECO:0000256" key="1">
    <source>
        <dbReference type="ARBA" id="ARBA00004852"/>
    </source>
</evidence>
<evidence type="ECO:0000313" key="10">
    <source>
        <dbReference type="EMBL" id="SVB69535.1"/>
    </source>
</evidence>
<dbReference type="GO" id="GO:0006520">
    <property type="term" value="P:amino acid metabolic process"/>
    <property type="evidence" value="ECO:0007669"/>
    <property type="project" value="InterPro"/>
</dbReference>
<accession>A0A382G446</accession>
<dbReference type="InterPro" id="IPR006130">
    <property type="entry name" value="Asp/Orn_carbamoylTrfase"/>
</dbReference>
<evidence type="ECO:0000259" key="8">
    <source>
        <dbReference type="Pfam" id="PF00185"/>
    </source>
</evidence>
<dbReference type="PRINTS" id="PR00100">
    <property type="entry name" value="AOTCASE"/>
</dbReference>
<dbReference type="InterPro" id="IPR006131">
    <property type="entry name" value="Asp_carbamoyltransf_Asp/Orn-bd"/>
</dbReference>
<comment type="function">
    <text evidence="6">Catalyzes the condensation of carbamoyl phosphate and aspartate to form carbamoyl aspartate and inorganic phosphate, the committed step in the de novo pyrimidine nucleotide biosynthesis pathway.</text>
</comment>
<dbReference type="HAMAP" id="MF_00001">
    <property type="entry name" value="Asp_carb_tr"/>
    <property type="match status" value="1"/>
</dbReference>
<dbReference type="NCBIfam" id="TIGR00670">
    <property type="entry name" value="asp_carb_tr"/>
    <property type="match status" value="1"/>
</dbReference>
<feature type="domain" description="Aspartate/ornithine carbamoyltransferase Asp/Orn-binding" evidence="8">
    <location>
        <begin position="163"/>
        <end position="309"/>
    </location>
</feature>
<dbReference type="EMBL" id="UINC01053247">
    <property type="protein sequence ID" value="SVB69535.1"/>
    <property type="molecule type" value="Genomic_DNA"/>
</dbReference>
<dbReference type="GO" id="GO:0016597">
    <property type="term" value="F:amino acid binding"/>
    <property type="evidence" value="ECO:0007669"/>
    <property type="project" value="InterPro"/>
</dbReference>
<dbReference type="PROSITE" id="PS00097">
    <property type="entry name" value="CARBAMOYLTRANSFERASE"/>
    <property type="match status" value="1"/>
</dbReference>
<protein>
    <recommendedName>
        <fullName evidence="3">aspartate carbamoyltransferase</fullName>
        <ecNumber evidence="3">2.1.3.2</ecNumber>
    </recommendedName>
</protein>
<comment type="catalytic activity">
    <reaction evidence="7">
        <text>carbamoyl phosphate + L-aspartate = N-carbamoyl-L-aspartate + phosphate + H(+)</text>
        <dbReference type="Rhea" id="RHEA:20013"/>
        <dbReference type="ChEBI" id="CHEBI:15378"/>
        <dbReference type="ChEBI" id="CHEBI:29991"/>
        <dbReference type="ChEBI" id="CHEBI:32814"/>
        <dbReference type="ChEBI" id="CHEBI:43474"/>
        <dbReference type="ChEBI" id="CHEBI:58228"/>
        <dbReference type="EC" id="2.1.3.2"/>
    </reaction>
</comment>
<dbReference type="GO" id="GO:0004070">
    <property type="term" value="F:aspartate carbamoyltransferase activity"/>
    <property type="evidence" value="ECO:0007669"/>
    <property type="project" value="UniProtKB-EC"/>
</dbReference>
<sequence length="312" mass="35241">MVGKVNIPEISQKHLHGIKDLTVDDINKILELSNFFKLNNKEKDKNYPILKGRTVINLFFESSTRTLISFEIAAKRLGADVINMNIEGSSLRKGESLHDTAQTLGAMNPDLVVIRHEIDEASKQIAEIVNCPVINAGEGINEHPTQALLDAYTIINNGRNLENITVAICGDLEHSRVARSNYYLLNKMKSKVRFVYPEFFKPKDLDKYDVETFTNLEKGITDVDIVMMLRIQNERISDLNLPSIESYFKEFGLTYKKLELAKPEALVLHPGPINRNVEIEDKLANDIDKSVINEQVENGVAVRMACLSIMVK</sequence>
<dbReference type="InterPro" id="IPR006132">
    <property type="entry name" value="Asp/Orn_carbamoyltranf_P-bd"/>
</dbReference>
<keyword evidence="5" id="KW-0665">Pyrimidine biosynthesis</keyword>
<feature type="domain" description="Aspartate/ornithine carbamoyltransferase carbamoyl-P binding" evidence="9">
    <location>
        <begin position="13"/>
        <end position="155"/>
    </location>
</feature>
<evidence type="ECO:0000256" key="7">
    <source>
        <dbReference type="ARBA" id="ARBA00048859"/>
    </source>
</evidence>
<dbReference type="PANTHER" id="PTHR45753:SF6">
    <property type="entry name" value="ASPARTATE CARBAMOYLTRANSFERASE"/>
    <property type="match status" value="1"/>
</dbReference>
<dbReference type="NCBIfam" id="NF002032">
    <property type="entry name" value="PRK00856.1"/>
    <property type="match status" value="1"/>
</dbReference>
<dbReference type="PANTHER" id="PTHR45753">
    <property type="entry name" value="ORNITHINE CARBAMOYLTRANSFERASE, MITOCHONDRIAL"/>
    <property type="match status" value="1"/>
</dbReference>
<dbReference type="Gene3D" id="3.40.50.1370">
    <property type="entry name" value="Aspartate/ornithine carbamoyltransferase"/>
    <property type="match status" value="2"/>
</dbReference>
<dbReference type="InterPro" id="IPR002082">
    <property type="entry name" value="Asp_carbamoyltransf"/>
</dbReference>
<dbReference type="Pfam" id="PF02729">
    <property type="entry name" value="OTCace_N"/>
    <property type="match status" value="1"/>
</dbReference>